<feature type="signal peptide" evidence="2">
    <location>
        <begin position="1"/>
        <end position="21"/>
    </location>
</feature>
<organism evidence="3 4">
    <name type="scientific">Drosophila lebanonensis</name>
    <name type="common">Fruit fly</name>
    <name type="synonym">Scaptodrosophila lebanonensis</name>
    <dbReference type="NCBI Taxonomy" id="7225"/>
    <lineage>
        <taxon>Eukaryota</taxon>
        <taxon>Metazoa</taxon>
        <taxon>Ecdysozoa</taxon>
        <taxon>Arthropoda</taxon>
        <taxon>Hexapoda</taxon>
        <taxon>Insecta</taxon>
        <taxon>Pterygota</taxon>
        <taxon>Neoptera</taxon>
        <taxon>Endopterygota</taxon>
        <taxon>Diptera</taxon>
        <taxon>Brachycera</taxon>
        <taxon>Muscomorpha</taxon>
        <taxon>Ephydroidea</taxon>
        <taxon>Drosophilidae</taxon>
        <taxon>Scaptodrosophila</taxon>
    </lineage>
</organism>
<dbReference type="Proteomes" id="UP000504634">
    <property type="component" value="Unplaced"/>
</dbReference>
<evidence type="ECO:0000256" key="2">
    <source>
        <dbReference type="SAM" id="SignalP"/>
    </source>
</evidence>
<dbReference type="GeneID" id="115632777"/>
<evidence type="ECO:0000313" key="3">
    <source>
        <dbReference type="Proteomes" id="UP000504634"/>
    </source>
</evidence>
<gene>
    <name evidence="4" type="primary">LOC115632777</name>
</gene>
<evidence type="ECO:0000256" key="1">
    <source>
        <dbReference type="SAM" id="MobiDB-lite"/>
    </source>
</evidence>
<keyword evidence="3" id="KW-1185">Reference proteome</keyword>
<protein>
    <submittedName>
        <fullName evidence="4">Uncharacterized protein LOC115632777</fullName>
    </submittedName>
</protein>
<feature type="chain" id="PRO_5026675246" evidence="2">
    <location>
        <begin position="22"/>
        <end position="250"/>
    </location>
</feature>
<accession>A0A6J2UBM6</accession>
<reference evidence="4" key="1">
    <citation type="submission" date="2025-08" db="UniProtKB">
        <authorList>
            <consortium name="RefSeq"/>
        </authorList>
    </citation>
    <scope>IDENTIFICATION</scope>
    <source>
        <strain evidence="4">11010-0011.00</strain>
        <tissue evidence="4">Whole body</tissue>
    </source>
</reference>
<sequence>MDYRGGLLLLVILGTIGTAYPFVEKAPIQASLIQGRSDKNGGTDDPVPSSRNIEEHLLKTIGKGGIKFVVGSGESQTASKPTKEEHQHHYYFPTTEEYNHPRQPWPSQPWPSRPWPHPHPPPPPPPVRPQWPYGAWGYNQWPYNQWGNGWGNGWGWNTGWDLPGYGGNHGYSGYPGYPYYPFFRTSAGGQQEGGPTDFPPPIDGRAQGFPQSGFLSAGNNYIEGKSNPSASGISSAGPVPLYQLLNLARV</sequence>
<proteinExistence type="predicted"/>
<keyword evidence="2" id="KW-0732">Signal</keyword>
<feature type="region of interest" description="Disordered" evidence="1">
    <location>
        <begin position="188"/>
        <end position="210"/>
    </location>
</feature>
<name>A0A6J2UBM6_DROLE</name>
<evidence type="ECO:0000313" key="4">
    <source>
        <dbReference type="RefSeq" id="XP_030385886.1"/>
    </source>
</evidence>
<dbReference type="RefSeq" id="XP_030385886.1">
    <property type="nucleotide sequence ID" value="XM_030530026.1"/>
</dbReference>
<dbReference type="AlphaFoldDB" id="A0A6J2UBM6"/>